<gene>
    <name evidence="1" type="ORF">S01H1_70594</name>
</gene>
<accession>X0YD79</accession>
<evidence type="ECO:0000313" key="1">
    <source>
        <dbReference type="EMBL" id="GAG34776.1"/>
    </source>
</evidence>
<organism evidence="1">
    <name type="scientific">marine sediment metagenome</name>
    <dbReference type="NCBI Taxonomy" id="412755"/>
    <lineage>
        <taxon>unclassified sequences</taxon>
        <taxon>metagenomes</taxon>
        <taxon>ecological metagenomes</taxon>
    </lineage>
</organism>
<dbReference type="EMBL" id="BARS01046954">
    <property type="protein sequence ID" value="GAG34776.1"/>
    <property type="molecule type" value="Genomic_DNA"/>
</dbReference>
<name>X0YD79_9ZZZZ</name>
<feature type="non-terminal residue" evidence="1">
    <location>
        <position position="1"/>
    </location>
</feature>
<reference evidence="1" key="1">
    <citation type="journal article" date="2014" name="Front. Microbiol.">
        <title>High frequency of phylogenetically diverse reductive dehalogenase-homologous genes in deep subseafloor sedimentary metagenomes.</title>
        <authorList>
            <person name="Kawai M."/>
            <person name="Futagami T."/>
            <person name="Toyoda A."/>
            <person name="Takaki Y."/>
            <person name="Nishi S."/>
            <person name="Hori S."/>
            <person name="Arai W."/>
            <person name="Tsubouchi T."/>
            <person name="Morono Y."/>
            <person name="Uchiyama I."/>
            <person name="Ito T."/>
            <person name="Fujiyama A."/>
            <person name="Inagaki F."/>
            <person name="Takami H."/>
        </authorList>
    </citation>
    <scope>NUCLEOTIDE SEQUENCE</scope>
    <source>
        <strain evidence="1">Expedition CK06-06</strain>
    </source>
</reference>
<proteinExistence type="predicted"/>
<dbReference type="AlphaFoldDB" id="X0YD79"/>
<sequence length="41" mass="4899">CSPSRWRVRKEFALKKVSRKISLQYLRSLNINSLSIHEIKI</sequence>
<comment type="caution">
    <text evidence="1">The sequence shown here is derived from an EMBL/GenBank/DDBJ whole genome shotgun (WGS) entry which is preliminary data.</text>
</comment>
<protein>
    <submittedName>
        <fullName evidence="1">Uncharacterized protein</fullName>
    </submittedName>
</protein>